<reference evidence="1 2" key="1">
    <citation type="submission" date="2016-10" db="EMBL/GenBank/DDBJ databases">
        <authorList>
            <person name="de Groot N.N."/>
        </authorList>
    </citation>
    <scope>NUCLEOTIDE SEQUENCE [LARGE SCALE GENOMIC DNA]</scope>
    <source>
        <strain evidence="1 2">DSM 3217</strain>
    </source>
</reference>
<dbReference type="RefSeq" id="WP_090172212.1">
    <property type="nucleotide sequence ID" value="NZ_FMXR01000006.1"/>
</dbReference>
<keyword evidence="2" id="KW-1185">Reference proteome</keyword>
<dbReference type="STRING" id="1732.SAMN02910417_00680"/>
<evidence type="ECO:0000313" key="2">
    <source>
        <dbReference type="Proteomes" id="UP000199228"/>
    </source>
</evidence>
<dbReference type="OrthoDB" id="1953676at2"/>
<name>A0A1G6ALK5_EUBOX</name>
<dbReference type="AlphaFoldDB" id="A0A1G6ALK5"/>
<dbReference type="Proteomes" id="UP000199228">
    <property type="component" value="Unassembled WGS sequence"/>
</dbReference>
<gene>
    <name evidence="1" type="ORF">SAMN02910417_00680</name>
</gene>
<evidence type="ECO:0008006" key="3">
    <source>
        <dbReference type="Google" id="ProtNLM"/>
    </source>
</evidence>
<sequence length="139" mass="15265">MVQIVCGEKGKGKTKILLDKVNTAVLNDAGNIVFIDKDSKRMYELDKKVRLIDISDYPIEEGAEFVGFVCGILSSDNDLEDIFLDSFLKVSKIPDKELELAITRLDKIASKFNVNVTISLSKNKADLPASVAAKVTDAL</sequence>
<accession>A0A1G6ALK5</accession>
<protein>
    <recommendedName>
        <fullName evidence="3">Twitching motility protein PilT</fullName>
    </recommendedName>
</protein>
<organism evidence="1 2">
    <name type="scientific">Eubacterium oxidoreducens</name>
    <dbReference type="NCBI Taxonomy" id="1732"/>
    <lineage>
        <taxon>Bacteria</taxon>
        <taxon>Bacillati</taxon>
        <taxon>Bacillota</taxon>
        <taxon>Clostridia</taxon>
        <taxon>Eubacteriales</taxon>
        <taxon>Eubacteriaceae</taxon>
        <taxon>Eubacterium</taxon>
    </lineage>
</organism>
<proteinExistence type="predicted"/>
<dbReference type="EMBL" id="FMXR01000006">
    <property type="protein sequence ID" value="SDB09258.1"/>
    <property type="molecule type" value="Genomic_DNA"/>
</dbReference>
<evidence type="ECO:0000313" key="1">
    <source>
        <dbReference type="EMBL" id="SDB09258.1"/>
    </source>
</evidence>